<keyword evidence="1" id="KW-0444">Lipid biosynthesis</keyword>
<dbReference type="GO" id="GO:0006646">
    <property type="term" value="P:phosphatidylethanolamine biosynthetic process"/>
    <property type="evidence" value="ECO:0007669"/>
    <property type="project" value="TreeGrafter"/>
</dbReference>
<accession>A0A6P8HLA6</accession>
<keyword evidence="1" id="KW-0594">Phospholipid biosynthesis</keyword>
<name>A0A6P8HLA6_ACTTE</name>
<dbReference type="InterPro" id="IPR011009">
    <property type="entry name" value="Kinase-like_dom_sf"/>
</dbReference>
<dbReference type="GO" id="GO:0004103">
    <property type="term" value="F:choline kinase activity"/>
    <property type="evidence" value="ECO:0007669"/>
    <property type="project" value="TreeGrafter"/>
</dbReference>
<dbReference type="GO" id="GO:0005737">
    <property type="term" value="C:cytoplasm"/>
    <property type="evidence" value="ECO:0007669"/>
    <property type="project" value="TreeGrafter"/>
</dbReference>
<gene>
    <name evidence="5" type="primary">LOC116293836</name>
</gene>
<protein>
    <submittedName>
        <fullName evidence="5">Choline/ethanolamine kinase-like</fullName>
    </submittedName>
</protein>
<feature type="unsure residue" description="D or N" evidence="5">
    <location>
        <position position="238"/>
    </location>
</feature>
<dbReference type="SUPFAM" id="SSF56112">
    <property type="entry name" value="Protein kinase-like (PK-like)"/>
    <property type="match status" value="1"/>
</dbReference>
<evidence type="ECO:0000256" key="2">
    <source>
        <dbReference type="ARBA" id="ARBA00023264"/>
    </source>
</evidence>
<dbReference type="Pfam" id="PF01633">
    <property type="entry name" value="Choline_kinase"/>
    <property type="match status" value="2"/>
</dbReference>
<dbReference type="GO" id="GO:0004305">
    <property type="term" value="F:ethanolamine kinase activity"/>
    <property type="evidence" value="ECO:0007669"/>
    <property type="project" value="TreeGrafter"/>
</dbReference>
<comment type="similarity">
    <text evidence="3">Belongs to the choline/ethanolamine kinase family.</text>
</comment>
<reference evidence="5" key="1">
    <citation type="submission" date="2025-08" db="UniProtKB">
        <authorList>
            <consortium name="RefSeq"/>
        </authorList>
    </citation>
    <scope>IDENTIFICATION</scope>
    <source>
        <tissue evidence="5">Tentacle</tissue>
    </source>
</reference>
<proteinExistence type="inferred from homology"/>
<dbReference type="Gene3D" id="3.30.200.20">
    <property type="entry name" value="Phosphorylase Kinase, domain 1"/>
    <property type="match status" value="1"/>
</dbReference>
<keyword evidence="1" id="KW-0443">Lipid metabolism</keyword>
<dbReference type="AlphaFoldDB" id="A0A6P8HLA6"/>
<dbReference type="FunCoup" id="A0A6P8HLA6">
    <property type="interactions" value="1226"/>
</dbReference>
<keyword evidence="2" id="KW-1208">Phospholipid metabolism</keyword>
<dbReference type="InParanoid" id="A0A6P8HLA6"/>
<evidence type="ECO:0000313" key="5">
    <source>
        <dbReference type="RefSeq" id="XP_031557179.1"/>
    </source>
</evidence>
<evidence type="ECO:0000256" key="3">
    <source>
        <dbReference type="ARBA" id="ARBA00038211"/>
    </source>
</evidence>
<dbReference type="KEGG" id="aten:116293836"/>
<evidence type="ECO:0000256" key="1">
    <source>
        <dbReference type="ARBA" id="ARBA00023209"/>
    </source>
</evidence>
<keyword evidence="4" id="KW-1185">Reference proteome</keyword>
<dbReference type="PANTHER" id="PTHR22603:SF93">
    <property type="entry name" value="RE24176P"/>
    <property type="match status" value="1"/>
</dbReference>
<dbReference type="RefSeq" id="XP_031557179.1">
    <property type="nucleotide sequence ID" value="XM_031701319.1"/>
</dbReference>
<dbReference type="PANTHER" id="PTHR22603">
    <property type="entry name" value="CHOLINE/ETHANOALAMINE KINASE"/>
    <property type="match status" value="1"/>
</dbReference>
<dbReference type="Proteomes" id="UP000515163">
    <property type="component" value="Unplaced"/>
</dbReference>
<evidence type="ECO:0000313" key="4">
    <source>
        <dbReference type="Proteomes" id="UP000515163"/>
    </source>
</evidence>
<dbReference type="Gene3D" id="3.90.1200.10">
    <property type="match status" value="1"/>
</dbReference>
<sequence length="339" mass="39331">MATSCKVSLEDRKNQAYDLCKEYLGGSWKEVSFEEFHIKILSGGLSNELFICSLPDNYPINTTEHRKVLLRIYGQLYGELVKDIHALVSDVMVFALLAERKVGPKLYAIFPEGRLEELIPVSIPGIAVLMFFTLYRLLKDIDEMIESDKDSVVQEICKNFDLNKEFDNLRNYITSKSSQAAIVFCHNDLQEGNILAVPQSTNNDCKEDYNFQFIDFEYSAYNYRAYDIANHFCEWIFDYTVKEPPHFGVKVNDFPTKDEQLTFIRAYLGKDTNHHFDNITSEEQEILDEVKIFTMVSHFLWAVWAIVQSKLSAIDFGFSKYAKVRFEIYVQQKKIHGLS</sequence>
<dbReference type="OrthoDB" id="5950592at2759"/>
<organism evidence="4 5">
    <name type="scientific">Actinia tenebrosa</name>
    <name type="common">Australian red waratah sea anemone</name>
    <dbReference type="NCBI Taxonomy" id="6105"/>
    <lineage>
        <taxon>Eukaryota</taxon>
        <taxon>Metazoa</taxon>
        <taxon>Cnidaria</taxon>
        <taxon>Anthozoa</taxon>
        <taxon>Hexacorallia</taxon>
        <taxon>Actiniaria</taxon>
        <taxon>Actiniidae</taxon>
        <taxon>Actinia</taxon>
    </lineage>
</organism>